<feature type="signal peptide" evidence="2">
    <location>
        <begin position="1"/>
        <end position="24"/>
    </location>
</feature>
<evidence type="ECO:0000259" key="3">
    <source>
        <dbReference type="Pfam" id="PF14016"/>
    </source>
</evidence>
<dbReference type="PROSITE" id="PS51257">
    <property type="entry name" value="PROKAR_LIPOPROTEIN"/>
    <property type="match status" value="1"/>
</dbReference>
<dbReference type="RefSeq" id="WP_261988878.1">
    <property type="nucleotide sequence ID" value="NZ_CP120983.1"/>
</dbReference>
<accession>A0ABY9JNK1</accession>
<keyword evidence="2" id="KW-0732">Signal</keyword>
<evidence type="ECO:0000313" key="5">
    <source>
        <dbReference type="Proteomes" id="UP001224433"/>
    </source>
</evidence>
<protein>
    <submittedName>
        <fullName evidence="4">DUF4232 domain-containing protein</fullName>
    </submittedName>
</protein>
<proteinExistence type="predicted"/>
<gene>
    <name evidence="4" type="ORF">P8A20_33940</name>
</gene>
<feature type="compositionally biased region" description="Low complexity" evidence="1">
    <location>
        <begin position="81"/>
        <end position="92"/>
    </location>
</feature>
<dbReference type="InterPro" id="IPR025326">
    <property type="entry name" value="DUF4232"/>
</dbReference>
<keyword evidence="5" id="KW-1185">Reference proteome</keyword>
<reference evidence="4 5" key="1">
    <citation type="submission" date="2023-03" db="EMBL/GenBank/DDBJ databases">
        <title>Isolation and description of six Streptomyces strains from soil environments, able to metabolize different microbial glucans.</title>
        <authorList>
            <person name="Widen T."/>
            <person name="Larsbrink J."/>
        </authorList>
    </citation>
    <scope>NUCLEOTIDE SEQUENCE [LARGE SCALE GENOMIC DNA]</scope>
    <source>
        <strain evidence="4 5">Alt3</strain>
    </source>
</reference>
<dbReference type="EMBL" id="CP120983">
    <property type="protein sequence ID" value="WLQ68261.1"/>
    <property type="molecule type" value="Genomic_DNA"/>
</dbReference>
<feature type="compositionally biased region" description="Low complexity" evidence="1">
    <location>
        <begin position="28"/>
        <end position="74"/>
    </location>
</feature>
<feature type="region of interest" description="Disordered" evidence="1">
    <location>
        <begin position="28"/>
        <end position="92"/>
    </location>
</feature>
<organism evidence="4 5">
    <name type="scientific">Streptomyces glycanivorans</name>
    <dbReference type="NCBI Taxonomy" id="3033808"/>
    <lineage>
        <taxon>Bacteria</taxon>
        <taxon>Bacillati</taxon>
        <taxon>Actinomycetota</taxon>
        <taxon>Actinomycetes</taxon>
        <taxon>Kitasatosporales</taxon>
        <taxon>Streptomycetaceae</taxon>
        <taxon>Streptomyces</taxon>
    </lineage>
</organism>
<evidence type="ECO:0000256" key="1">
    <source>
        <dbReference type="SAM" id="MobiDB-lite"/>
    </source>
</evidence>
<feature type="domain" description="DUF4232" evidence="3">
    <location>
        <begin position="100"/>
        <end position="223"/>
    </location>
</feature>
<sequence length="227" mass="21666">MRLQKTYAVVATTATAALALTACSGDDGTGTGAAARSAPASASSASVYASPGAPSATDGSGGPSASTGSGEAAEGSGGGDPQASASAASPSARAPYGDICRTANLSFSSSGGMAEGEVLINLRNTGSSSCSMHGFPGLDLEGEDGTVSAGRSSGRTIPTVALAPGEGTNFALHFPPDTGGGSGVTFTSAMVTPPDETHSHRLSLSVSVPAGTGSGPRITVDPVGSGK</sequence>
<feature type="chain" id="PRO_5045623511" evidence="2">
    <location>
        <begin position="25"/>
        <end position="227"/>
    </location>
</feature>
<dbReference type="Proteomes" id="UP001224433">
    <property type="component" value="Chromosome"/>
</dbReference>
<evidence type="ECO:0000313" key="4">
    <source>
        <dbReference type="EMBL" id="WLQ68261.1"/>
    </source>
</evidence>
<evidence type="ECO:0000256" key="2">
    <source>
        <dbReference type="SAM" id="SignalP"/>
    </source>
</evidence>
<name>A0ABY9JNK1_9ACTN</name>
<dbReference type="Pfam" id="PF14016">
    <property type="entry name" value="DUF4232"/>
    <property type="match status" value="1"/>
</dbReference>
<feature type="region of interest" description="Disordered" evidence="1">
    <location>
        <begin position="206"/>
        <end position="227"/>
    </location>
</feature>